<dbReference type="AlphaFoldDB" id="A0A2P8DT80"/>
<keyword evidence="1" id="KW-0472">Membrane</keyword>
<keyword evidence="1" id="KW-1133">Transmembrane helix</keyword>
<feature type="transmembrane region" description="Helical" evidence="1">
    <location>
        <begin position="12"/>
        <end position="32"/>
    </location>
</feature>
<dbReference type="EMBL" id="PYGE01000016">
    <property type="protein sequence ID" value="PSL00423.1"/>
    <property type="molecule type" value="Genomic_DNA"/>
</dbReference>
<keyword evidence="3" id="KW-1185">Reference proteome</keyword>
<evidence type="ECO:0000256" key="1">
    <source>
        <dbReference type="SAM" id="Phobius"/>
    </source>
</evidence>
<comment type="caution">
    <text evidence="2">The sequence shown here is derived from an EMBL/GenBank/DDBJ whole genome shotgun (WGS) entry which is preliminary data.</text>
</comment>
<dbReference type="Proteomes" id="UP000243528">
    <property type="component" value="Unassembled WGS sequence"/>
</dbReference>
<feature type="transmembrane region" description="Helical" evidence="1">
    <location>
        <begin position="66"/>
        <end position="85"/>
    </location>
</feature>
<evidence type="ECO:0000313" key="2">
    <source>
        <dbReference type="EMBL" id="PSL00423.1"/>
    </source>
</evidence>
<feature type="transmembrane region" description="Helical" evidence="1">
    <location>
        <begin position="92"/>
        <end position="112"/>
    </location>
</feature>
<protein>
    <recommendedName>
        <fullName evidence="4">Sugar transporter</fullName>
    </recommendedName>
</protein>
<name>A0A2P8DT80_9ACTN</name>
<accession>A0A2P8DT80</accession>
<proteinExistence type="predicted"/>
<organism evidence="2 3">
    <name type="scientific">Haloactinopolyspora alba</name>
    <dbReference type="NCBI Taxonomy" id="648780"/>
    <lineage>
        <taxon>Bacteria</taxon>
        <taxon>Bacillati</taxon>
        <taxon>Actinomycetota</taxon>
        <taxon>Actinomycetes</taxon>
        <taxon>Jiangellales</taxon>
        <taxon>Jiangellaceae</taxon>
        <taxon>Haloactinopolyspora</taxon>
    </lineage>
</organism>
<evidence type="ECO:0008006" key="4">
    <source>
        <dbReference type="Google" id="ProtNLM"/>
    </source>
</evidence>
<keyword evidence="1" id="KW-0812">Transmembrane</keyword>
<gene>
    <name evidence="2" type="ORF">CLV30_11683</name>
</gene>
<evidence type="ECO:0000313" key="3">
    <source>
        <dbReference type="Proteomes" id="UP000243528"/>
    </source>
</evidence>
<reference evidence="2 3" key="1">
    <citation type="submission" date="2018-03" db="EMBL/GenBank/DDBJ databases">
        <title>Genomic Encyclopedia of Archaeal and Bacterial Type Strains, Phase II (KMG-II): from individual species to whole genera.</title>
        <authorList>
            <person name="Goeker M."/>
        </authorList>
    </citation>
    <scope>NUCLEOTIDE SEQUENCE [LARGE SCALE GENOMIC DNA]</scope>
    <source>
        <strain evidence="2 3">DSM 45211</strain>
    </source>
</reference>
<feature type="transmembrane region" description="Helical" evidence="1">
    <location>
        <begin position="118"/>
        <end position="139"/>
    </location>
</feature>
<sequence length="150" mass="16927">MSSGTRPGRVATPWHLWVVAGFFLLLYAIGAYDYVQVLLENDSYFDAQGYGPEQVEYFTDYPRLPLFFWTANVASGLAVVVLLVLRSRWAVLAAATATQAQVYLQIITFGFMDRWNVLGVRLAVTDIVVLLLTAAVWLYGRRMRRANVLT</sequence>
<dbReference type="RefSeq" id="WP_205740892.1">
    <property type="nucleotide sequence ID" value="NZ_RZHB01000016.1"/>
</dbReference>